<gene>
    <name evidence="4" type="ORF">SAMN04488103_11427</name>
</gene>
<evidence type="ECO:0000313" key="4">
    <source>
        <dbReference type="EMBL" id="SEO19511.1"/>
    </source>
</evidence>
<keyword evidence="2 3" id="KW-0732">Signal</keyword>
<dbReference type="InterPro" id="IPR033645">
    <property type="entry name" value="VirB9/CagX/TrbG_C"/>
</dbReference>
<dbReference type="InterPro" id="IPR010258">
    <property type="entry name" value="Conjugal_tfr_TrbG/VirB9/CagX"/>
</dbReference>
<dbReference type="InterPro" id="IPR038161">
    <property type="entry name" value="VirB9/CagX/TrbG_C_sf"/>
</dbReference>
<feature type="signal peptide" evidence="3">
    <location>
        <begin position="1"/>
        <end position="23"/>
    </location>
</feature>
<organism evidence="4 5">
    <name type="scientific">Gemmobacter aquatilis</name>
    <dbReference type="NCBI Taxonomy" id="933059"/>
    <lineage>
        <taxon>Bacteria</taxon>
        <taxon>Pseudomonadati</taxon>
        <taxon>Pseudomonadota</taxon>
        <taxon>Alphaproteobacteria</taxon>
        <taxon>Rhodobacterales</taxon>
        <taxon>Paracoccaceae</taxon>
        <taxon>Gemmobacter</taxon>
    </lineage>
</organism>
<sequence>MIPRLNPISLGLMAGLAGLPAFAETAPKPGSRDARVTYATYQQGQVYRITTQLRNVTLIELGEGEKIQSIAIGDLESFKIDKLERANLFIIKPVVAGATTNLTVETQRNIYFLQVSESSKGSPNYSVKFTVPGAGRNSAIAAEMPTAVPMTYKVMKKGQKLPAFAPISISDDGRKTTFVIPPGAPMPTIFRADAKGQEYSVNSAVRSTMITVSTRSERWVLRYGEDYVCVTADAGVGQ</sequence>
<evidence type="ECO:0000256" key="1">
    <source>
        <dbReference type="ARBA" id="ARBA00006135"/>
    </source>
</evidence>
<proteinExistence type="inferred from homology"/>
<dbReference type="CDD" id="cd06911">
    <property type="entry name" value="VirB9_CagX_TrbG"/>
    <property type="match status" value="1"/>
</dbReference>
<dbReference type="STRING" id="933059.SAMN04488103_11427"/>
<keyword evidence="5" id="KW-1185">Reference proteome</keyword>
<dbReference type="Proteomes" id="UP000198761">
    <property type="component" value="Unassembled WGS sequence"/>
</dbReference>
<evidence type="ECO:0000313" key="5">
    <source>
        <dbReference type="Proteomes" id="UP000198761"/>
    </source>
</evidence>
<comment type="similarity">
    <text evidence="1">Belongs to the TrbG/VirB9 family.</text>
</comment>
<name>A0A1H8MPY0_9RHOB</name>
<dbReference type="Gene3D" id="2.60.40.2500">
    <property type="match status" value="1"/>
</dbReference>
<dbReference type="Pfam" id="PF03524">
    <property type="entry name" value="CagX"/>
    <property type="match status" value="1"/>
</dbReference>
<evidence type="ECO:0000256" key="2">
    <source>
        <dbReference type="ARBA" id="ARBA00022729"/>
    </source>
</evidence>
<dbReference type="RefSeq" id="WP_091303470.1">
    <property type="nucleotide sequence ID" value="NZ_FOCE01000014.1"/>
</dbReference>
<dbReference type="EMBL" id="FOCE01000014">
    <property type="protein sequence ID" value="SEO19511.1"/>
    <property type="molecule type" value="Genomic_DNA"/>
</dbReference>
<feature type="chain" id="PRO_5011668993" evidence="3">
    <location>
        <begin position="24"/>
        <end position="238"/>
    </location>
</feature>
<dbReference type="AlphaFoldDB" id="A0A1H8MPY0"/>
<protein>
    <submittedName>
        <fullName evidence="4">Type IV secretion system protein VirB9</fullName>
    </submittedName>
</protein>
<evidence type="ECO:0000256" key="3">
    <source>
        <dbReference type="SAM" id="SignalP"/>
    </source>
</evidence>
<accession>A0A1H8MPY0</accession>
<reference evidence="4 5" key="1">
    <citation type="submission" date="2016-10" db="EMBL/GenBank/DDBJ databases">
        <authorList>
            <person name="de Groot N.N."/>
        </authorList>
    </citation>
    <scope>NUCLEOTIDE SEQUENCE [LARGE SCALE GENOMIC DNA]</scope>
    <source>
        <strain evidence="4 5">DSM 3857</strain>
    </source>
</reference>
<dbReference type="OrthoDB" id="9815808at2"/>